<accession>D6U300</accession>
<evidence type="ECO:0000313" key="3">
    <source>
        <dbReference type="EMBL" id="EFH82905.1"/>
    </source>
</evidence>
<comment type="caution">
    <text evidence="3">The sequence shown here is derived from an EMBL/GenBank/DDBJ whole genome shotgun (WGS) entry which is preliminary data.</text>
</comment>
<dbReference type="AlphaFoldDB" id="D6U300"/>
<reference evidence="3 4" key="1">
    <citation type="journal article" date="2011" name="Stand. Genomic Sci.">
        <title>Non-contiguous finished genome sequence and contextual data of the filamentous soil bacterium Ktedonobacter racemifer type strain (SOSP1-21).</title>
        <authorList>
            <person name="Chang Y.J."/>
            <person name="Land M."/>
            <person name="Hauser L."/>
            <person name="Chertkov O."/>
            <person name="Del Rio T.G."/>
            <person name="Nolan M."/>
            <person name="Copeland A."/>
            <person name="Tice H."/>
            <person name="Cheng J.F."/>
            <person name="Lucas S."/>
            <person name="Han C."/>
            <person name="Goodwin L."/>
            <person name="Pitluck S."/>
            <person name="Ivanova N."/>
            <person name="Ovchinikova G."/>
            <person name="Pati A."/>
            <person name="Chen A."/>
            <person name="Palaniappan K."/>
            <person name="Mavromatis K."/>
            <person name="Liolios K."/>
            <person name="Brettin T."/>
            <person name="Fiebig A."/>
            <person name="Rohde M."/>
            <person name="Abt B."/>
            <person name="Goker M."/>
            <person name="Detter J.C."/>
            <person name="Woyke T."/>
            <person name="Bristow J."/>
            <person name="Eisen J.A."/>
            <person name="Markowitz V."/>
            <person name="Hugenholtz P."/>
            <person name="Kyrpides N.C."/>
            <person name="Klenk H.P."/>
            <person name="Lapidus A."/>
        </authorList>
    </citation>
    <scope>NUCLEOTIDE SEQUENCE [LARGE SCALE GENOMIC DNA]</scope>
    <source>
        <strain evidence="4">DSM 44963</strain>
    </source>
</reference>
<dbReference type="OrthoDB" id="164909at2"/>
<dbReference type="EMBL" id="ADVG01000004">
    <property type="protein sequence ID" value="EFH82905.1"/>
    <property type="molecule type" value="Genomic_DNA"/>
</dbReference>
<evidence type="ECO:0000313" key="4">
    <source>
        <dbReference type="Proteomes" id="UP000004508"/>
    </source>
</evidence>
<dbReference type="RefSeq" id="WP_007921358.1">
    <property type="nucleotide sequence ID" value="NZ_ADVG01000004.1"/>
</dbReference>
<organism evidence="3 4">
    <name type="scientific">Ktedonobacter racemifer DSM 44963</name>
    <dbReference type="NCBI Taxonomy" id="485913"/>
    <lineage>
        <taxon>Bacteria</taxon>
        <taxon>Bacillati</taxon>
        <taxon>Chloroflexota</taxon>
        <taxon>Ktedonobacteria</taxon>
        <taxon>Ktedonobacterales</taxon>
        <taxon>Ktedonobacteraceae</taxon>
        <taxon>Ktedonobacter</taxon>
    </lineage>
</organism>
<dbReference type="Proteomes" id="UP000004508">
    <property type="component" value="Unassembled WGS sequence"/>
</dbReference>
<name>D6U300_KTERA</name>
<gene>
    <name evidence="3" type="ORF">Krac_3787</name>
</gene>
<keyword evidence="2" id="KW-0812">Transmembrane</keyword>
<keyword evidence="2" id="KW-1133">Transmembrane helix</keyword>
<sequence>MSQESTNICPHCQATHPPGQSHCVRCGAAIATKSVPPTVLAAGSSPQYNALPPTVQASAPNASLTPLPPTPASNPYNSGAAYNPYGNAGTLPPSSNAYGQPPYAPPPQVPYGQPMMAPVVAQPRKQSGGAIAAIIILAVLLVLTCGFSGIYIAVQNNKTATMNQDATATADDATATAGDATATAYSVQLTPTPYPSYTESQSPSGATFSEAAQQVIPTAQLANEIDGQQRPVTLQSKFQSGQTVYLSYKWTQGNTGYVQTRWYVNGEMKDKAMSKYINEYANGYGYFSESFSTYDVTFQGTVEVFWCQDADCTHGGLAWARPFSVTAS</sequence>
<feature type="region of interest" description="Disordered" evidence="1">
    <location>
        <begin position="59"/>
        <end position="78"/>
    </location>
</feature>
<keyword evidence="2" id="KW-0472">Membrane</keyword>
<protein>
    <submittedName>
        <fullName evidence="3">Uncharacterized protein</fullName>
    </submittedName>
</protein>
<evidence type="ECO:0000256" key="2">
    <source>
        <dbReference type="SAM" id="Phobius"/>
    </source>
</evidence>
<dbReference type="InParanoid" id="D6U300"/>
<feature type="transmembrane region" description="Helical" evidence="2">
    <location>
        <begin position="130"/>
        <end position="154"/>
    </location>
</feature>
<keyword evidence="4" id="KW-1185">Reference proteome</keyword>
<evidence type="ECO:0000256" key="1">
    <source>
        <dbReference type="SAM" id="MobiDB-lite"/>
    </source>
</evidence>
<proteinExistence type="predicted"/>